<keyword evidence="4" id="KW-0805">Transcription regulation</keyword>
<dbReference type="CDD" id="cd12148">
    <property type="entry name" value="fungal_TF_MHR"/>
    <property type="match status" value="1"/>
</dbReference>
<evidence type="ECO:0000313" key="9">
    <source>
        <dbReference type="EMBL" id="ANB15246.1"/>
    </source>
</evidence>
<dbReference type="GO" id="GO:0003677">
    <property type="term" value="F:DNA binding"/>
    <property type="evidence" value="ECO:0007669"/>
    <property type="project" value="UniProtKB-KW"/>
</dbReference>
<feature type="domain" description="Zn(2)-C6 fungal-type" evidence="8">
    <location>
        <begin position="8"/>
        <end position="38"/>
    </location>
</feature>
<dbReference type="PROSITE" id="PS50048">
    <property type="entry name" value="ZN2_CY6_FUNGAL_2"/>
    <property type="match status" value="1"/>
</dbReference>
<dbReference type="PANTHER" id="PTHR31313">
    <property type="entry name" value="TY1 ENHANCER ACTIVATOR"/>
    <property type="match status" value="1"/>
</dbReference>
<organism evidence="9 10">
    <name type="scientific">Sugiyamaella lignohabitans</name>
    <dbReference type="NCBI Taxonomy" id="796027"/>
    <lineage>
        <taxon>Eukaryota</taxon>
        <taxon>Fungi</taxon>
        <taxon>Dikarya</taxon>
        <taxon>Ascomycota</taxon>
        <taxon>Saccharomycotina</taxon>
        <taxon>Dipodascomycetes</taxon>
        <taxon>Dipodascales</taxon>
        <taxon>Trichomonascaceae</taxon>
        <taxon>Sugiyamaella</taxon>
    </lineage>
</organism>
<dbReference type="Gene3D" id="4.10.240.10">
    <property type="entry name" value="Zn(2)-C6 fungal-type DNA-binding domain"/>
    <property type="match status" value="1"/>
</dbReference>
<dbReference type="PANTHER" id="PTHR31313:SF85">
    <property type="entry name" value="ZN(II)2CYS6 TRANSCRIPTION FACTOR (EUROFUNG)"/>
    <property type="match status" value="1"/>
</dbReference>
<dbReference type="SUPFAM" id="SSF57701">
    <property type="entry name" value="Zn2/Cys6 DNA-binding domain"/>
    <property type="match status" value="1"/>
</dbReference>
<name>A0A167FFU8_9ASCO</name>
<evidence type="ECO:0000256" key="3">
    <source>
        <dbReference type="ARBA" id="ARBA00022833"/>
    </source>
</evidence>
<evidence type="ECO:0000256" key="1">
    <source>
        <dbReference type="ARBA" id="ARBA00004123"/>
    </source>
</evidence>
<evidence type="ECO:0000256" key="4">
    <source>
        <dbReference type="ARBA" id="ARBA00023015"/>
    </source>
</evidence>
<dbReference type="PROSITE" id="PS00463">
    <property type="entry name" value="ZN2_CY6_FUNGAL_1"/>
    <property type="match status" value="1"/>
</dbReference>
<keyword evidence="10" id="KW-1185">Reference proteome</keyword>
<dbReference type="InterPro" id="IPR001138">
    <property type="entry name" value="Zn2Cys6_DnaBD"/>
</dbReference>
<dbReference type="InterPro" id="IPR036864">
    <property type="entry name" value="Zn2-C6_fun-type_DNA-bd_sf"/>
</dbReference>
<evidence type="ECO:0000256" key="2">
    <source>
        <dbReference type="ARBA" id="ARBA00022723"/>
    </source>
</evidence>
<accession>A0A167FFU8</accession>
<evidence type="ECO:0000256" key="7">
    <source>
        <dbReference type="ARBA" id="ARBA00023242"/>
    </source>
</evidence>
<dbReference type="EMBL" id="CP014503">
    <property type="protein sequence ID" value="ANB15246.1"/>
    <property type="molecule type" value="Genomic_DNA"/>
</dbReference>
<dbReference type="SMART" id="SM00906">
    <property type="entry name" value="Fungal_trans"/>
    <property type="match status" value="1"/>
</dbReference>
<evidence type="ECO:0000256" key="5">
    <source>
        <dbReference type="ARBA" id="ARBA00023125"/>
    </source>
</evidence>
<evidence type="ECO:0000256" key="6">
    <source>
        <dbReference type="ARBA" id="ARBA00023163"/>
    </source>
</evidence>
<dbReference type="RefSeq" id="XP_018737723.1">
    <property type="nucleotide sequence ID" value="XM_018879845.1"/>
</dbReference>
<dbReference type="InterPro" id="IPR051615">
    <property type="entry name" value="Transcr_Regulatory_Elem"/>
</dbReference>
<dbReference type="KEGG" id="slb:AWJ20_2872"/>
<dbReference type="GO" id="GO:0006351">
    <property type="term" value="P:DNA-templated transcription"/>
    <property type="evidence" value="ECO:0007669"/>
    <property type="project" value="InterPro"/>
</dbReference>
<dbReference type="GO" id="GO:0008270">
    <property type="term" value="F:zinc ion binding"/>
    <property type="evidence" value="ECO:0007669"/>
    <property type="project" value="InterPro"/>
</dbReference>
<proteinExistence type="predicted"/>
<dbReference type="Proteomes" id="UP000189580">
    <property type="component" value="Chromosome b"/>
</dbReference>
<evidence type="ECO:0000313" key="10">
    <source>
        <dbReference type="Proteomes" id="UP000189580"/>
    </source>
</evidence>
<reference evidence="9 10" key="1">
    <citation type="submission" date="2016-02" db="EMBL/GenBank/DDBJ databases">
        <title>Complete genome sequence and transcriptome regulation of the pentose utilising yeast Sugiyamaella lignohabitans.</title>
        <authorList>
            <person name="Bellasio M."/>
            <person name="Peymann A."/>
            <person name="Valli M."/>
            <person name="Sipitzky M."/>
            <person name="Graf A."/>
            <person name="Sauer M."/>
            <person name="Marx H."/>
            <person name="Mattanovich D."/>
        </authorList>
    </citation>
    <scope>NUCLEOTIDE SEQUENCE [LARGE SCALE GENOMIC DNA]</scope>
    <source>
        <strain evidence="9 10">CBS 10342</strain>
    </source>
</reference>
<dbReference type="OrthoDB" id="189997at2759"/>
<keyword evidence="3" id="KW-0862">Zinc</keyword>
<dbReference type="GO" id="GO:0005634">
    <property type="term" value="C:nucleus"/>
    <property type="evidence" value="ECO:0007669"/>
    <property type="project" value="UniProtKB-SubCell"/>
</dbReference>
<keyword evidence="7" id="KW-0539">Nucleus</keyword>
<dbReference type="InterPro" id="IPR007219">
    <property type="entry name" value="XnlR_reg_dom"/>
</dbReference>
<sequence>MSKRLSRACASCRRKKIRCDGVYPKCKACNKSGIECIYATPPLQSYVPRKDAPEVIKLLINGSNSTTAIGHVPVYESQEMSEYKQAARTKFEARSRTHLQRLHELLSVRKDGKLLRELIQNAVDLVYPCYMLPHFPSLTDGLINGPSQLYNDALFKVSCYLGFRFLRPETLETNLKYLKDFREDIQTQLAMSITQEATLATANAFLLQSIHDMVYGKTSLAWTYSGIAFRMVVDLGVHHPAENLKRLAYYPEEYEMRQRLWWSSYLWDKLISLYMGRMPTFPSVHPDMPLEFCKFF</sequence>
<comment type="subcellular location">
    <subcellularLocation>
        <location evidence="1">Nucleus</location>
    </subcellularLocation>
</comment>
<dbReference type="AlphaFoldDB" id="A0A167FFU8"/>
<evidence type="ECO:0000259" key="8">
    <source>
        <dbReference type="PROSITE" id="PS50048"/>
    </source>
</evidence>
<keyword evidence="5" id="KW-0238">DNA-binding</keyword>
<dbReference type="CDD" id="cd00067">
    <property type="entry name" value="GAL4"/>
    <property type="match status" value="1"/>
</dbReference>
<dbReference type="GO" id="GO:0000981">
    <property type="term" value="F:DNA-binding transcription factor activity, RNA polymerase II-specific"/>
    <property type="evidence" value="ECO:0007669"/>
    <property type="project" value="InterPro"/>
</dbReference>
<gene>
    <name evidence="9" type="primary">TEA1</name>
    <name evidence="9" type="ORF">AWJ20_2872</name>
</gene>
<dbReference type="SMART" id="SM00066">
    <property type="entry name" value="GAL4"/>
    <property type="match status" value="1"/>
</dbReference>
<protein>
    <submittedName>
        <fullName evidence="9">Tea1p</fullName>
    </submittedName>
</protein>
<keyword evidence="6" id="KW-0804">Transcription</keyword>
<keyword evidence="2" id="KW-0479">Metal-binding</keyword>
<dbReference type="GeneID" id="30034831"/>
<dbReference type="Pfam" id="PF00172">
    <property type="entry name" value="Zn_clus"/>
    <property type="match status" value="1"/>
</dbReference>
<dbReference type="Pfam" id="PF04082">
    <property type="entry name" value="Fungal_trans"/>
    <property type="match status" value="1"/>
</dbReference>